<organism evidence="3 4">
    <name type="scientific">Saccharothrix espanaensis (strain ATCC 51144 / DSM 44229 / JCM 9112 / NBRC 15066 / NRRL 15764)</name>
    <dbReference type="NCBI Taxonomy" id="1179773"/>
    <lineage>
        <taxon>Bacteria</taxon>
        <taxon>Bacillati</taxon>
        <taxon>Actinomycetota</taxon>
        <taxon>Actinomycetes</taxon>
        <taxon>Pseudonocardiales</taxon>
        <taxon>Pseudonocardiaceae</taxon>
        <taxon>Saccharothrix</taxon>
    </lineage>
</organism>
<dbReference type="OrthoDB" id="9815928at2"/>
<evidence type="ECO:0000256" key="1">
    <source>
        <dbReference type="SAM" id="SignalP"/>
    </source>
</evidence>
<dbReference type="Proteomes" id="UP000006281">
    <property type="component" value="Chromosome"/>
</dbReference>
<dbReference type="KEGG" id="sesp:BN6_16590"/>
<feature type="domain" description="Peptidase C51" evidence="2">
    <location>
        <begin position="78"/>
        <end position="178"/>
    </location>
</feature>
<dbReference type="RefSeq" id="WP_015099094.1">
    <property type="nucleotide sequence ID" value="NC_019673.1"/>
</dbReference>
<evidence type="ECO:0000313" key="4">
    <source>
        <dbReference type="Proteomes" id="UP000006281"/>
    </source>
</evidence>
<feature type="chain" id="PRO_5003833861" description="Peptidase C51 domain-containing protein" evidence="1">
    <location>
        <begin position="32"/>
        <end position="209"/>
    </location>
</feature>
<dbReference type="PATRIC" id="fig|1179773.3.peg.1663"/>
<evidence type="ECO:0000259" key="2">
    <source>
        <dbReference type="Pfam" id="PF05257"/>
    </source>
</evidence>
<dbReference type="HOGENOM" id="CLU_1370183_0_0_11"/>
<keyword evidence="1" id="KW-0732">Signal</keyword>
<keyword evidence="4" id="KW-1185">Reference proteome</keyword>
<sequence>MARRLRRSATALAAAGALVLGAVLGAVPAQAQEHAPDEWRIRLEIVDYAFSQIGAKENGPNGYPQRYQDVDQDVRRPVEWCGVFVNWAWTKAGVPQRPSMRPAEGAPGVDQGHWATYWQKWGQQNSRWKPLADRDVEMGDAVVYGNYPSMVAHVGIVVEVSYDATGQKATHVRTVEGNVSDKVVYSKWRRLSDLNAGPGLKASGFVSPF</sequence>
<dbReference type="AlphaFoldDB" id="K0JSX3"/>
<dbReference type="InterPro" id="IPR006311">
    <property type="entry name" value="TAT_signal"/>
</dbReference>
<dbReference type="PROSITE" id="PS51318">
    <property type="entry name" value="TAT"/>
    <property type="match status" value="1"/>
</dbReference>
<gene>
    <name evidence="3" type="ordered locus">BN6_16590</name>
</gene>
<dbReference type="InterPro" id="IPR007921">
    <property type="entry name" value="CHAP_dom"/>
</dbReference>
<protein>
    <recommendedName>
        <fullName evidence="2">Peptidase C51 domain-containing protein</fullName>
    </recommendedName>
</protein>
<proteinExistence type="predicted"/>
<evidence type="ECO:0000313" key="3">
    <source>
        <dbReference type="EMBL" id="CCH28981.1"/>
    </source>
</evidence>
<name>K0JSX3_SACES</name>
<feature type="signal peptide" evidence="1">
    <location>
        <begin position="1"/>
        <end position="31"/>
    </location>
</feature>
<dbReference type="BioCyc" id="SESP1179773:BN6_RS08145-MONOMER"/>
<accession>K0JSX3</accession>
<reference evidence="3 4" key="1">
    <citation type="journal article" date="2012" name="BMC Genomics">
        <title>Complete genome sequence of Saccharothrix espanaensis DSM 44229T and comparison to the other completely sequenced Pseudonocardiaceae.</title>
        <authorList>
            <person name="Strobel T."/>
            <person name="Al-Dilaimi A."/>
            <person name="Blom J."/>
            <person name="Gessner A."/>
            <person name="Kalinowski J."/>
            <person name="Luzhetska M."/>
            <person name="Puhler A."/>
            <person name="Szczepanowski R."/>
            <person name="Bechthold A."/>
            <person name="Ruckert C."/>
        </authorList>
    </citation>
    <scope>NUCLEOTIDE SEQUENCE [LARGE SCALE GENOMIC DNA]</scope>
    <source>
        <strain evidence="4">ATCC 51144 / DSM 44229 / JCM 9112 / NBRC 15066 / NRRL 15764</strain>
    </source>
</reference>
<dbReference type="Pfam" id="PF05257">
    <property type="entry name" value="CHAP"/>
    <property type="match status" value="1"/>
</dbReference>
<dbReference type="EMBL" id="HE804045">
    <property type="protein sequence ID" value="CCH28981.1"/>
    <property type="molecule type" value="Genomic_DNA"/>
</dbReference>